<dbReference type="EMBL" id="HE611333">
    <property type="protein sequence ID" value="CCE60768.1"/>
    <property type="molecule type" value="Genomic_DNA"/>
</dbReference>
<dbReference type="KEGG" id="vg:12979125"/>
<proteinExistence type="predicted"/>
<reference evidence="1 2" key="1">
    <citation type="journal article" date="2012" name="PLoS ONE">
        <title>Genomic Analysis of Pseudomonas putida Phage tf with Localized Single-Strand DNA Interruptions.</title>
        <authorList>
            <person name="Glukhov A.S."/>
            <person name="Krutilina A.I."/>
            <person name="Shlyapnikov M.G."/>
            <person name="Severinov K."/>
            <person name="Lavysh D."/>
            <person name="Kochetkov V.V."/>
            <person name="McGrath J.W."/>
            <person name="de Leeuwe C."/>
            <person name="Shaburova O.V."/>
            <person name="Krylov V.N."/>
            <person name="Akulenko N.V."/>
            <person name="Kulakov L.A."/>
        </authorList>
    </citation>
    <scope>NUCLEOTIDE SEQUENCE [LARGE SCALE GENOMIC DNA]</scope>
</reference>
<protein>
    <submittedName>
        <fullName evidence="1">Uncharacterized protein</fullName>
    </submittedName>
</protein>
<sequence length="125" mass="14174">MERRGFPSVCTTDVIIGLGDSENADYESRQASHKHPTLRSKAEYVREVMKNKGYSGAMLTAITTHQQKDACAIFRALGWRSGPWCKSRAHPGTKTRLWYWCTQDGYPDPNELEAIILKLEARNNS</sequence>
<accession>I2FLN4</accession>
<organism evidence="1 2">
    <name type="scientific">Pseudomonas phage tf</name>
    <dbReference type="NCBI Taxonomy" id="1114179"/>
    <lineage>
        <taxon>Viruses</taxon>
        <taxon>Duplodnaviria</taxon>
        <taxon>Heunggongvirae</taxon>
        <taxon>Uroviricota</taxon>
        <taxon>Caudoviricetes</taxon>
        <taxon>Krylovvirus</taxon>
        <taxon>Krylovvirus tf</taxon>
    </lineage>
</organism>
<dbReference type="RefSeq" id="YP_006382473.1">
    <property type="nucleotide sequence ID" value="NC_017971.2"/>
</dbReference>
<keyword evidence="2" id="KW-1185">Reference proteome</keyword>
<evidence type="ECO:0000313" key="1">
    <source>
        <dbReference type="EMBL" id="CCE60768.1"/>
    </source>
</evidence>
<dbReference type="OrthoDB" id="12602at10239"/>
<evidence type="ECO:0000313" key="2">
    <source>
        <dbReference type="Proteomes" id="UP000002867"/>
    </source>
</evidence>
<gene>
    <name evidence="1" type="ORF">tf_13</name>
</gene>
<dbReference type="Proteomes" id="UP000002867">
    <property type="component" value="Segment"/>
</dbReference>
<dbReference type="GeneID" id="12979125"/>
<name>I2FLN4_9CAUD</name>